<dbReference type="InterPro" id="IPR051625">
    <property type="entry name" value="Signaling_Regulatory_Domain"/>
</dbReference>
<dbReference type="PROSITE" id="PS50012">
    <property type="entry name" value="RCC1_3"/>
    <property type="match status" value="5"/>
</dbReference>
<organism evidence="5 6">
    <name type="scientific">Aquarana catesbeiana</name>
    <name type="common">American bullfrog</name>
    <name type="synonym">Rana catesbeiana</name>
    <dbReference type="NCBI Taxonomy" id="8400"/>
    <lineage>
        <taxon>Eukaryota</taxon>
        <taxon>Metazoa</taxon>
        <taxon>Chordata</taxon>
        <taxon>Craniata</taxon>
        <taxon>Vertebrata</taxon>
        <taxon>Euteleostomi</taxon>
        <taxon>Amphibia</taxon>
        <taxon>Batrachia</taxon>
        <taxon>Anura</taxon>
        <taxon>Neobatrachia</taxon>
        <taxon>Ranoidea</taxon>
        <taxon>Ranidae</taxon>
        <taxon>Aquarana</taxon>
    </lineage>
</organism>
<protein>
    <recommendedName>
        <fullName evidence="4">RCC1-like domain-containing protein</fullName>
    </recommendedName>
</protein>
<reference evidence="6" key="1">
    <citation type="journal article" date="2017" name="Nat. Commun.">
        <title>The North American bullfrog draft genome provides insight into hormonal regulation of long noncoding RNA.</title>
        <authorList>
            <person name="Hammond S.A."/>
            <person name="Warren R.L."/>
            <person name="Vandervalk B.P."/>
            <person name="Kucuk E."/>
            <person name="Khan H."/>
            <person name="Gibb E.A."/>
            <person name="Pandoh P."/>
            <person name="Kirk H."/>
            <person name="Zhao Y."/>
            <person name="Jones M."/>
            <person name="Mungall A.J."/>
            <person name="Coope R."/>
            <person name="Pleasance S."/>
            <person name="Moore R.A."/>
            <person name="Holt R.A."/>
            <person name="Round J.M."/>
            <person name="Ohora S."/>
            <person name="Walle B.V."/>
            <person name="Veldhoen N."/>
            <person name="Helbing C.C."/>
            <person name="Birol I."/>
        </authorList>
    </citation>
    <scope>NUCLEOTIDE SEQUENCE [LARGE SCALE GENOMIC DNA]</scope>
</reference>
<dbReference type="InterPro" id="IPR058923">
    <property type="entry name" value="RCC1-like_dom"/>
</dbReference>
<evidence type="ECO:0000313" key="6">
    <source>
        <dbReference type="Proteomes" id="UP000228934"/>
    </source>
</evidence>
<evidence type="ECO:0000259" key="4">
    <source>
        <dbReference type="Pfam" id="PF25390"/>
    </source>
</evidence>
<dbReference type="InterPro" id="IPR009091">
    <property type="entry name" value="RCC1/BLIP-II"/>
</dbReference>
<keyword evidence="6" id="KW-1185">Reference proteome</keyword>
<dbReference type="InterPro" id="IPR000408">
    <property type="entry name" value="Reg_chr_condens"/>
</dbReference>
<proteinExistence type="predicted"/>
<dbReference type="AlphaFoldDB" id="A0A2G9S3X8"/>
<dbReference type="Proteomes" id="UP000228934">
    <property type="component" value="Unassembled WGS sequence"/>
</dbReference>
<dbReference type="Pfam" id="PF25390">
    <property type="entry name" value="WD40_RLD"/>
    <property type="match status" value="1"/>
</dbReference>
<dbReference type="OrthoDB" id="239701at2759"/>
<dbReference type="EMBL" id="KV927751">
    <property type="protein sequence ID" value="PIO34868.1"/>
    <property type="molecule type" value="Genomic_DNA"/>
</dbReference>
<evidence type="ECO:0000256" key="2">
    <source>
        <dbReference type="PROSITE-ProRule" id="PRU00235"/>
    </source>
</evidence>
<keyword evidence="1" id="KW-0677">Repeat</keyword>
<feature type="region of interest" description="Disordered" evidence="3">
    <location>
        <begin position="1"/>
        <end position="25"/>
    </location>
</feature>
<feature type="repeat" description="RCC1" evidence="2">
    <location>
        <begin position="603"/>
        <end position="654"/>
    </location>
</feature>
<evidence type="ECO:0000256" key="3">
    <source>
        <dbReference type="SAM" id="MobiDB-lite"/>
    </source>
</evidence>
<feature type="non-terminal residue" evidence="5">
    <location>
        <position position="1"/>
    </location>
</feature>
<accession>A0A2G9S3X8</accession>
<feature type="compositionally biased region" description="Low complexity" evidence="3">
    <location>
        <begin position="7"/>
        <end position="22"/>
    </location>
</feature>
<feature type="repeat" description="RCC1" evidence="2">
    <location>
        <begin position="657"/>
        <end position="684"/>
    </location>
</feature>
<dbReference type="PANTHER" id="PTHR22872">
    <property type="entry name" value="BTK-BINDING PROTEIN-RELATED"/>
    <property type="match status" value="1"/>
</dbReference>
<dbReference type="PRINTS" id="PR00633">
    <property type="entry name" value="RCCNDNSATION"/>
</dbReference>
<evidence type="ECO:0000313" key="5">
    <source>
        <dbReference type="EMBL" id="PIO34868.1"/>
    </source>
</evidence>
<feature type="domain" description="RCC1-like" evidence="4">
    <location>
        <begin position="443"/>
        <end position="645"/>
    </location>
</feature>
<sequence length="684" mass="73823">VAPAEDAVTPSAITPSASAASSRPFIPVTDDPGAASIIAETMTKTKEDVESQNKVPGLEPQCLDEFTSLLIPDDTRVMVDLLKLAVSNRAGEKGKEVLSAVLSGMGTAYPQVADMLLELCVTELEDVATDSQSGRLSSQPVIVESSHPYTDDTSTSGTVKIPGREWSDWSSELRIPGDELKWKFISDGSVNGWGWRFTVYPIMPVAGPKDLLSDRCILSCPSMDLVTCLLDFRLNFAANRGIVPRLAASLAACAQLSALAAGHRMWALQRLRKLLTTEFGQSININRLLGDGDSEARAMSFTGSALAALVKGLPEALQRQFEYEDPIVRGGKQLLHSPFFKVLVALACDLELDTLPCCAETHKWAWFRRYCMASRVAVALDKRTPLPRLFLDEVAKKIRELMADNESMNALHESHEMFRREQDEQLVQWMNRRPDDWTLSAGGSGTIYGWGHNHRGQLGGIEGAKVKVPTPCEALATLRPIQLIGGEQTLFAVTADGKLYATGYGAGGRLGIGGTESVSTPTLLESIQHVFVKKVAVNSGGKHCLALSSEGEVYSWGEAEDGKLGHGNRSPCDRPRVIESLRGTEVIDIAAGGAHSACITAAGELYTWGKGRYGRLGHGDSEDQLKPKLVEALQGYRVIDIACGSGDAQTLCLTDDDTVWSWGDGDYGKLGRGGSDGCKVPMKL</sequence>
<feature type="repeat" description="RCC1" evidence="2">
    <location>
        <begin position="551"/>
        <end position="602"/>
    </location>
</feature>
<dbReference type="Gene3D" id="2.130.10.30">
    <property type="entry name" value="Regulator of chromosome condensation 1/beta-lactamase-inhibitor protein II"/>
    <property type="match status" value="1"/>
</dbReference>
<dbReference type="PANTHER" id="PTHR22872:SF2">
    <property type="entry name" value="INHIBITOR OF BRUTON TYROSINE KINASE"/>
    <property type="match status" value="1"/>
</dbReference>
<dbReference type="SUPFAM" id="SSF50985">
    <property type="entry name" value="RCC1/BLIP-II"/>
    <property type="match status" value="1"/>
</dbReference>
<evidence type="ECO:0000256" key="1">
    <source>
        <dbReference type="ARBA" id="ARBA00022737"/>
    </source>
</evidence>
<name>A0A2G9S3X8_AQUCT</name>
<feature type="repeat" description="RCC1" evidence="2">
    <location>
        <begin position="445"/>
        <end position="496"/>
    </location>
</feature>
<dbReference type="Pfam" id="PF00415">
    <property type="entry name" value="RCC1"/>
    <property type="match status" value="1"/>
</dbReference>
<feature type="repeat" description="RCC1" evidence="2">
    <location>
        <begin position="497"/>
        <end position="550"/>
    </location>
</feature>
<gene>
    <name evidence="5" type="ORF">AB205_0161460</name>
</gene>